<keyword evidence="2" id="KW-1185">Reference proteome</keyword>
<name>A0A183EH29_9BILA</name>
<dbReference type="AlphaFoldDB" id="A0A183EH29"/>
<reference evidence="1 2" key="2">
    <citation type="submission" date="2018-11" db="EMBL/GenBank/DDBJ databases">
        <authorList>
            <consortium name="Pathogen Informatics"/>
        </authorList>
    </citation>
    <scope>NUCLEOTIDE SEQUENCE [LARGE SCALE GENOMIC DNA]</scope>
</reference>
<dbReference type="Proteomes" id="UP000271098">
    <property type="component" value="Unassembled WGS sequence"/>
</dbReference>
<dbReference type="WBParaSite" id="GPUH_0002029501-mRNA-1">
    <property type="protein sequence ID" value="GPUH_0002029501-mRNA-1"/>
    <property type="gene ID" value="GPUH_0002029501"/>
</dbReference>
<reference evidence="3" key="1">
    <citation type="submission" date="2016-06" db="UniProtKB">
        <authorList>
            <consortium name="WormBaseParasite"/>
        </authorList>
    </citation>
    <scope>IDENTIFICATION</scope>
</reference>
<evidence type="ECO:0000313" key="1">
    <source>
        <dbReference type="EMBL" id="VDN35671.1"/>
    </source>
</evidence>
<proteinExistence type="predicted"/>
<organism evidence="3">
    <name type="scientific">Gongylonema pulchrum</name>
    <dbReference type="NCBI Taxonomy" id="637853"/>
    <lineage>
        <taxon>Eukaryota</taxon>
        <taxon>Metazoa</taxon>
        <taxon>Ecdysozoa</taxon>
        <taxon>Nematoda</taxon>
        <taxon>Chromadorea</taxon>
        <taxon>Rhabditida</taxon>
        <taxon>Spirurina</taxon>
        <taxon>Spiruromorpha</taxon>
        <taxon>Spiruroidea</taxon>
        <taxon>Gongylonematidae</taxon>
        <taxon>Gongylonema</taxon>
    </lineage>
</organism>
<gene>
    <name evidence="1" type="ORF">GPUH_LOCUS20270</name>
</gene>
<evidence type="ECO:0000313" key="2">
    <source>
        <dbReference type="Proteomes" id="UP000271098"/>
    </source>
</evidence>
<evidence type="ECO:0000313" key="3">
    <source>
        <dbReference type="WBParaSite" id="GPUH_0002029501-mRNA-1"/>
    </source>
</evidence>
<sequence>MAKPPPLSDDTAVWSEVLYGEAFPTVRQLFVCGSEKTDDQGRMGLAPGSAQGLDLESLCFLLRTAHTVTKKQLAPIWWRPDPNASIRCDDVAVKQLFVCGSEEMDDQERMGLAPGSVQGLDLESLYFSGHYYFDSGSAVVLTRLRSAFTEIEAENTHAE</sequence>
<protein>
    <submittedName>
        <fullName evidence="3">STYKc</fullName>
    </submittedName>
</protein>
<accession>A0A183EH29</accession>
<dbReference type="EMBL" id="UYRT01090093">
    <property type="protein sequence ID" value="VDN35671.1"/>
    <property type="molecule type" value="Genomic_DNA"/>
</dbReference>